<feature type="region of interest" description="Disordered" evidence="6">
    <location>
        <begin position="86"/>
        <end position="107"/>
    </location>
</feature>
<organism evidence="7 8">
    <name type="scientific">Nadsonia fulvescens var. elongata DSM 6958</name>
    <dbReference type="NCBI Taxonomy" id="857566"/>
    <lineage>
        <taxon>Eukaryota</taxon>
        <taxon>Fungi</taxon>
        <taxon>Dikarya</taxon>
        <taxon>Ascomycota</taxon>
        <taxon>Saccharomycotina</taxon>
        <taxon>Dipodascomycetes</taxon>
        <taxon>Dipodascales</taxon>
        <taxon>Dipodascales incertae sedis</taxon>
        <taxon>Nadsonia</taxon>
    </lineage>
</organism>
<feature type="region of interest" description="Disordered" evidence="6">
    <location>
        <begin position="1"/>
        <end position="30"/>
    </location>
</feature>
<evidence type="ECO:0000256" key="2">
    <source>
        <dbReference type="ARBA" id="ARBA00004604"/>
    </source>
</evidence>
<dbReference type="PANTHER" id="PTHR13243">
    <property type="entry name" value="HSPC111 PROTEIN-RELATED"/>
    <property type="match status" value="1"/>
</dbReference>
<dbReference type="OrthoDB" id="285729at2759"/>
<comment type="subcellular location">
    <subcellularLocation>
        <location evidence="2">Nucleus</location>
        <location evidence="2">Nucleolus</location>
    </subcellularLocation>
</comment>
<evidence type="ECO:0000256" key="1">
    <source>
        <dbReference type="ARBA" id="ARBA00002889"/>
    </source>
</evidence>
<gene>
    <name evidence="7" type="ORF">NADFUDRAFT_25737</name>
</gene>
<evidence type="ECO:0000256" key="3">
    <source>
        <dbReference type="ARBA" id="ARBA00008479"/>
    </source>
</evidence>
<dbReference type="GO" id="GO:0042273">
    <property type="term" value="P:ribosomal large subunit biogenesis"/>
    <property type="evidence" value="ECO:0007669"/>
    <property type="project" value="TreeGrafter"/>
</dbReference>
<evidence type="ECO:0000256" key="4">
    <source>
        <dbReference type="ARBA" id="ARBA00015522"/>
    </source>
</evidence>
<sequence length="202" mass="22980">MPSGVRRRKTERSGSKKVTRKVKDKKREGQKLQTNAIISKYWDPKLSLTQNYKKLGLTSKIGTPAGGVEKEISLEKIAADKLAAEKAKNSKKLGPNEARIERDEDGNILRVVYGSENPGEDSDDEQEQNPVIRELEIEAARAIGARPRLQSEREADWVARMISKHGENYQAMFRDKNLNIWQQSVGDIKKRVIKWKKANNQL</sequence>
<comment type="similarity">
    <text evidence="3">Belongs to the NOP16 family.</text>
</comment>
<dbReference type="STRING" id="857566.A0A1E3PJT1"/>
<dbReference type="Pfam" id="PF09420">
    <property type="entry name" value="Nop16"/>
    <property type="match status" value="1"/>
</dbReference>
<feature type="compositionally biased region" description="Acidic residues" evidence="6">
    <location>
        <begin position="118"/>
        <end position="127"/>
    </location>
</feature>
<evidence type="ECO:0000313" key="7">
    <source>
        <dbReference type="EMBL" id="ODQ65192.1"/>
    </source>
</evidence>
<feature type="compositionally biased region" description="Basic and acidic residues" evidence="6">
    <location>
        <begin position="98"/>
        <end position="107"/>
    </location>
</feature>
<evidence type="ECO:0000256" key="6">
    <source>
        <dbReference type="SAM" id="MobiDB-lite"/>
    </source>
</evidence>
<feature type="region of interest" description="Disordered" evidence="6">
    <location>
        <begin position="112"/>
        <end position="131"/>
    </location>
</feature>
<proteinExistence type="inferred from homology"/>
<keyword evidence="5" id="KW-0539">Nucleus</keyword>
<dbReference type="PANTHER" id="PTHR13243:SF1">
    <property type="entry name" value="NUCLEOLAR PROTEIN 16"/>
    <property type="match status" value="1"/>
</dbReference>
<keyword evidence="8" id="KW-1185">Reference proteome</keyword>
<dbReference type="InterPro" id="IPR019002">
    <property type="entry name" value="Ribosome_biogenesis_Nop16"/>
</dbReference>
<evidence type="ECO:0000256" key="5">
    <source>
        <dbReference type="ARBA" id="ARBA00023242"/>
    </source>
</evidence>
<protein>
    <recommendedName>
        <fullName evidence="4">Nucleolar protein 16</fullName>
    </recommendedName>
</protein>
<dbReference type="Proteomes" id="UP000095009">
    <property type="component" value="Unassembled WGS sequence"/>
</dbReference>
<name>A0A1E3PJT1_9ASCO</name>
<accession>A0A1E3PJT1</accession>
<dbReference type="EMBL" id="KV454410">
    <property type="protein sequence ID" value="ODQ65192.1"/>
    <property type="molecule type" value="Genomic_DNA"/>
</dbReference>
<reference evidence="7 8" key="1">
    <citation type="journal article" date="2016" name="Proc. Natl. Acad. Sci. U.S.A.">
        <title>Comparative genomics of biotechnologically important yeasts.</title>
        <authorList>
            <person name="Riley R."/>
            <person name="Haridas S."/>
            <person name="Wolfe K.H."/>
            <person name="Lopes M.R."/>
            <person name="Hittinger C.T."/>
            <person name="Goeker M."/>
            <person name="Salamov A.A."/>
            <person name="Wisecaver J.H."/>
            <person name="Long T.M."/>
            <person name="Calvey C.H."/>
            <person name="Aerts A.L."/>
            <person name="Barry K.W."/>
            <person name="Choi C."/>
            <person name="Clum A."/>
            <person name="Coughlan A.Y."/>
            <person name="Deshpande S."/>
            <person name="Douglass A.P."/>
            <person name="Hanson S.J."/>
            <person name="Klenk H.-P."/>
            <person name="LaButti K.M."/>
            <person name="Lapidus A."/>
            <person name="Lindquist E.A."/>
            <person name="Lipzen A.M."/>
            <person name="Meier-Kolthoff J.P."/>
            <person name="Ohm R.A."/>
            <person name="Otillar R.P."/>
            <person name="Pangilinan J.L."/>
            <person name="Peng Y."/>
            <person name="Rokas A."/>
            <person name="Rosa C.A."/>
            <person name="Scheuner C."/>
            <person name="Sibirny A.A."/>
            <person name="Slot J.C."/>
            <person name="Stielow J.B."/>
            <person name="Sun H."/>
            <person name="Kurtzman C.P."/>
            <person name="Blackwell M."/>
            <person name="Grigoriev I.V."/>
            <person name="Jeffries T.W."/>
        </authorList>
    </citation>
    <scope>NUCLEOTIDE SEQUENCE [LARGE SCALE GENOMIC DNA]</scope>
    <source>
        <strain evidence="7 8">DSM 6958</strain>
    </source>
</reference>
<feature type="compositionally biased region" description="Basic residues" evidence="6">
    <location>
        <begin position="1"/>
        <end position="24"/>
    </location>
</feature>
<dbReference type="AlphaFoldDB" id="A0A1E3PJT1"/>
<evidence type="ECO:0000313" key="8">
    <source>
        <dbReference type="Proteomes" id="UP000095009"/>
    </source>
</evidence>
<comment type="function">
    <text evidence="1">Involved in the biogenesis of the 60S ribosomal subunit.</text>
</comment>
<dbReference type="GO" id="GO:0005730">
    <property type="term" value="C:nucleolus"/>
    <property type="evidence" value="ECO:0007669"/>
    <property type="project" value="UniProtKB-SubCell"/>
</dbReference>